<dbReference type="InterPro" id="IPR011545">
    <property type="entry name" value="DEAD/DEAH_box_helicase_dom"/>
</dbReference>
<dbReference type="InterPro" id="IPR014001">
    <property type="entry name" value="Helicase_ATP-bd"/>
</dbReference>
<keyword evidence="5" id="KW-1185">Reference proteome</keyword>
<dbReference type="PROSITE" id="PS00039">
    <property type="entry name" value="DEAD_ATP_HELICASE"/>
    <property type="match status" value="1"/>
</dbReference>
<dbReference type="Proteomes" id="UP000663870">
    <property type="component" value="Unassembled WGS sequence"/>
</dbReference>
<name>A0A813XWR0_9BILA</name>
<protein>
    <recommendedName>
        <fullName evidence="1">Helicase ATP-binding domain-containing protein</fullName>
    </recommendedName>
</protein>
<accession>A0A813XWR0</accession>
<proteinExistence type="predicted"/>
<dbReference type="InterPro" id="IPR000629">
    <property type="entry name" value="RNA-helicase_DEAD-box_CS"/>
</dbReference>
<feature type="domain" description="Helicase ATP-binding" evidence="1">
    <location>
        <begin position="1"/>
        <end position="88"/>
    </location>
</feature>
<dbReference type="EMBL" id="CAJNOL010000096">
    <property type="protein sequence ID" value="CAF0841131.1"/>
    <property type="molecule type" value="Genomic_DNA"/>
</dbReference>
<reference evidence="3" key="1">
    <citation type="submission" date="2021-02" db="EMBL/GenBank/DDBJ databases">
        <authorList>
            <person name="Nowell W R."/>
        </authorList>
    </citation>
    <scope>NUCLEOTIDE SEQUENCE</scope>
</reference>
<evidence type="ECO:0000313" key="4">
    <source>
        <dbReference type="Proteomes" id="UP000663854"/>
    </source>
</evidence>
<dbReference type="Proteomes" id="UP000663854">
    <property type="component" value="Unassembled WGS sequence"/>
</dbReference>
<evidence type="ECO:0000313" key="5">
    <source>
        <dbReference type="Proteomes" id="UP000663870"/>
    </source>
</evidence>
<evidence type="ECO:0000259" key="1">
    <source>
        <dbReference type="PROSITE" id="PS51192"/>
    </source>
</evidence>
<dbReference type="AlphaFoldDB" id="A0A813XWR0"/>
<sequence length="107" mass="12800">MPGFSLIHLRYLVIDEADRIIDKFKQDWLNVLDTVIGLSSHLKNDFQPYILSQSSSNHKIYQELFFSATLTHNPEILQQLNLFRLIEKYYCRRDDLSFRENTNNYVE</sequence>
<gene>
    <name evidence="2" type="ORF">JXQ802_LOCUS6191</name>
    <name evidence="3" type="ORF">PYM288_LOCUS8207</name>
</gene>
<dbReference type="EMBL" id="CAJNOH010000107">
    <property type="protein sequence ID" value="CAF0874216.1"/>
    <property type="molecule type" value="Genomic_DNA"/>
</dbReference>
<evidence type="ECO:0000313" key="3">
    <source>
        <dbReference type="EMBL" id="CAF0874216.1"/>
    </source>
</evidence>
<dbReference type="SUPFAM" id="SSF52540">
    <property type="entry name" value="P-loop containing nucleoside triphosphate hydrolases"/>
    <property type="match status" value="1"/>
</dbReference>
<dbReference type="GO" id="GO:0005524">
    <property type="term" value="F:ATP binding"/>
    <property type="evidence" value="ECO:0007669"/>
    <property type="project" value="InterPro"/>
</dbReference>
<dbReference type="Gene3D" id="3.40.50.300">
    <property type="entry name" value="P-loop containing nucleotide triphosphate hydrolases"/>
    <property type="match status" value="1"/>
</dbReference>
<organism evidence="3 4">
    <name type="scientific">Rotaria sordida</name>
    <dbReference type="NCBI Taxonomy" id="392033"/>
    <lineage>
        <taxon>Eukaryota</taxon>
        <taxon>Metazoa</taxon>
        <taxon>Spiralia</taxon>
        <taxon>Gnathifera</taxon>
        <taxon>Rotifera</taxon>
        <taxon>Eurotatoria</taxon>
        <taxon>Bdelloidea</taxon>
        <taxon>Philodinida</taxon>
        <taxon>Philodinidae</taxon>
        <taxon>Rotaria</taxon>
    </lineage>
</organism>
<evidence type="ECO:0000313" key="2">
    <source>
        <dbReference type="EMBL" id="CAF0841131.1"/>
    </source>
</evidence>
<comment type="caution">
    <text evidence="3">The sequence shown here is derived from an EMBL/GenBank/DDBJ whole genome shotgun (WGS) entry which is preliminary data.</text>
</comment>
<dbReference type="InterPro" id="IPR027417">
    <property type="entry name" value="P-loop_NTPase"/>
</dbReference>
<dbReference type="GO" id="GO:0003676">
    <property type="term" value="F:nucleic acid binding"/>
    <property type="evidence" value="ECO:0007669"/>
    <property type="project" value="InterPro"/>
</dbReference>
<dbReference type="PROSITE" id="PS51192">
    <property type="entry name" value="HELICASE_ATP_BIND_1"/>
    <property type="match status" value="1"/>
</dbReference>
<dbReference type="Pfam" id="PF00270">
    <property type="entry name" value="DEAD"/>
    <property type="match status" value="1"/>
</dbReference>